<dbReference type="InterPro" id="IPR002178">
    <property type="entry name" value="PTS_EIIA_type-2_dom"/>
</dbReference>
<dbReference type="SUPFAM" id="SSF55804">
    <property type="entry name" value="Phoshotransferase/anion transport protein"/>
    <property type="match status" value="1"/>
</dbReference>
<dbReference type="GO" id="GO:0006355">
    <property type="term" value="P:regulation of DNA-templated transcription"/>
    <property type="evidence" value="ECO:0007669"/>
    <property type="project" value="InterPro"/>
</dbReference>
<accession>A0A415EPX6</accession>
<evidence type="ECO:0000259" key="5">
    <source>
        <dbReference type="PROSITE" id="PS51094"/>
    </source>
</evidence>
<dbReference type="InterPro" id="IPR016152">
    <property type="entry name" value="PTrfase/Anion_transptr"/>
</dbReference>
<evidence type="ECO:0000256" key="2">
    <source>
        <dbReference type="ARBA" id="ARBA00023015"/>
    </source>
</evidence>
<reference evidence="7 8" key="1">
    <citation type="submission" date="2018-08" db="EMBL/GenBank/DDBJ databases">
        <title>A genome reference for cultivated species of the human gut microbiota.</title>
        <authorList>
            <person name="Zou Y."/>
            <person name="Xue W."/>
            <person name="Luo G."/>
        </authorList>
    </citation>
    <scope>NUCLEOTIDE SEQUENCE [LARGE SCALE GENOMIC DNA]</scope>
    <source>
        <strain evidence="7 8">AF48-16</strain>
    </source>
</reference>
<sequence length="618" mass="72161">MNVSQRQEKILEKLSLNQQPSTAGQLSKDLRVSSKTIRNDIQQLNQLFEQPMILSKAGTGFYLNPEHDQFQQKTSDKQPTNLYFDLLTRLLDQKACDFYELAEEFFISESTLDRMVKELNTLIAKSDQQLLIKRKQNRLLIEGDEAAKRRVFTLFLNQEIATNKLSLDNYSDYFEQIDLVKLSEVVVNVHQREGFFVNDFSTISFILHLAVLLERISKKSYLNPSQASLKEMKSRQMTLEMVKELQTNFGVKIPEEEYAYIYRLYSGSLVSDEDLADKKLKQAIEGVLTNIDSIFFLDFKEDNKITDYLLTHVSALYKRATNKQYLVNPLLNEIKRKFPFVYNVSVYASGYLQEKLNIQFPEDEVAYLALHFLSALENIRAHKKKRVLLISPYGVGNQRIVRNQLNKIQEFEIELFVAKSIFAVTNDIIEDKSLILTTERLNLTTTVPVYNYDSFLTDDDLKEIHNILIEENQSPSVLKSFLKEELFFPQKKFIERDEVIRFLCQELYEKGICEKNYVDKVLKREALSSTAFGDYYALPHSIKREAKQNAVAICSLEKPLIWKEKKVRLVLLLALKEERDNYFEQLFEELVHMLNDPLKVKKLSRQTSFQEFLAICQN</sequence>
<evidence type="ECO:0000256" key="4">
    <source>
        <dbReference type="ARBA" id="ARBA00023163"/>
    </source>
</evidence>
<dbReference type="PROSITE" id="PS51372">
    <property type="entry name" value="PRD_2"/>
    <property type="match status" value="1"/>
</dbReference>
<dbReference type="InterPro" id="IPR007737">
    <property type="entry name" value="Mga_HTH"/>
</dbReference>
<evidence type="ECO:0000256" key="3">
    <source>
        <dbReference type="ARBA" id="ARBA00023159"/>
    </source>
</evidence>
<dbReference type="PROSITE" id="PS51094">
    <property type="entry name" value="PTS_EIIA_TYPE_2"/>
    <property type="match status" value="1"/>
</dbReference>
<feature type="domain" description="PRD" evidence="6">
    <location>
        <begin position="275"/>
        <end position="382"/>
    </location>
</feature>
<dbReference type="Proteomes" id="UP000286288">
    <property type="component" value="Unassembled WGS sequence"/>
</dbReference>
<dbReference type="Pfam" id="PF08279">
    <property type="entry name" value="HTH_11"/>
    <property type="match status" value="1"/>
</dbReference>
<dbReference type="InterPro" id="IPR036634">
    <property type="entry name" value="PRD_sf"/>
</dbReference>
<dbReference type="Gene3D" id="1.10.1790.10">
    <property type="entry name" value="PRD domain"/>
    <property type="match status" value="2"/>
</dbReference>
<proteinExistence type="predicted"/>
<organism evidence="7 8">
    <name type="scientific">Enterococcus casseliflavus</name>
    <name type="common">Enterococcus flavescens</name>
    <dbReference type="NCBI Taxonomy" id="37734"/>
    <lineage>
        <taxon>Bacteria</taxon>
        <taxon>Bacillati</taxon>
        <taxon>Bacillota</taxon>
        <taxon>Bacilli</taxon>
        <taxon>Lactobacillales</taxon>
        <taxon>Enterococcaceae</taxon>
        <taxon>Enterococcus</taxon>
    </lineage>
</organism>
<dbReference type="CDD" id="cd00211">
    <property type="entry name" value="PTS_IIA_fru"/>
    <property type="match status" value="1"/>
</dbReference>
<dbReference type="Gene3D" id="3.40.930.10">
    <property type="entry name" value="Mannitol-specific EII, Chain A"/>
    <property type="match status" value="1"/>
</dbReference>
<feature type="domain" description="PTS EIIA type-2" evidence="5">
    <location>
        <begin position="480"/>
        <end position="618"/>
    </location>
</feature>
<evidence type="ECO:0000256" key="1">
    <source>
        <dbReference type="ARBA" id="ARBA00022737"/>
    </source>
</evidence>
<protein>
    <submittedName>
        <fullName evidence="7">Transcription antiterminator</fullName>
    </submittedName>
</protein>
<keyword evidence="3" id="KW-0010">Activator</keyword>
<dbReference type="InterPro" id="IPR011608">
    <property type="entry name" value="PRD"/>
</dbReference>
<dbReference type="InterPro" id="IPR013196">
    <property type="entry name" value="HTH_11"/>
</dbReference>
<keyword evidence="2" id="KW-0805">Transcription regulation</keyword>
<dbReference type="SUPFAM" id="SSF63520">
    <property type="entry name" value="PTS-regulatory domain, PRD"/>
    <property type="match status" value="2"/>
</dbReference>
<dbReference type="EMBL" id="QRMZ01000020">
    <property type="protein sequence ID" value="RHK05407.1"/>
    <property type="molecule type" value="Genomic_DNA"/>
</dbReference>
<dbReference type="InterPro" id="IPR036388">
    <property type="entry name" value="WH-like_DNA-bd_sf"/>
</dbReference>
<dbReference type="InterPro" id="IPR036390">
    <property type="entry name" value="WH_DNA-bd_sf"/>
</dbReference>
<keyword evidence="4" id="KW-0804">Transcription</keyword>
<dbReference type="Gene3D" id="1.10.10.10">
    <property type="entry name" value="Winged helix-like DNA-binding domain superfamily/Winged helix DNA-binding domain"/>
    <property type="match status" value="2"/>
</dbReference>
<name>A0A415EPX6_ENTCA</name>
<evidence type="ECO:0000313" key="7">
    <source>
        <dbReference type="EMBL" id="RHK05407.1"/>
    </source>
</evidence>
<dbReference type="SUPFAM" id="SSF46785">
    <property type="entry name" value="Winged helix' DNA-binding domain"/>
    <property type="match status" value="1"/>
</dbReference>
<dbReference type="Pfam" id="PF05043">
    <property type="entry name" value="Mga"/>
    <property type="match status" value="1"/>
</dbReference>
<comment type="caution">
    <text evidence="7">The sequence shown here is derived from an EMBL/GenBank/DDBJ whole genome shotgun (WGS) entry which is preliminary data.</text>
</comment>
<dbReference type="Pfam" id="PF00874">
    <property type="entry name" value="PRD"/>
    <property type="match status" value="2"/>
</dbReference>
<evidence type="ECO:0000259" key="6">
    <source>
        <dbReference type="PROSITE" id="PS51372"/>
    </source>
</evidence>
<evidence type="ECO:0000313" key="8">
    <source>
        <dbReference type="Proteomes" id="UP000286288"/>
    </source>
</evidence>
<gene>
    <name evidence="7" type="ORF">DW084_14095</name>
</gene>
<dbReference type="PANTHER" id="PTHR30185">
    <property type="entry name" value="CRYPTIC BETA-GLUCOSIDE BGL OPERON ANTITERMINATOR"/>
    <property type="match status" value="1"/>
</dbReference>
<dbReference type="Pfam" id="PF00359">
    <property type="entry name" value="PTS_EIIA_2"/>
    <property type="match status" value="1"/>
</dbReference>
<dbReference type="InterPro" id="IPR050661">
    <property type="entry name" value="BglG_antiterminators"/>
</dbReference>
<dbReference type="PANTHER" id="PTHR30185:SF12">
    <property type="entry name" value="TRANSCRIPTIONAL REGULATOR MANR"/>
    <property type="match status" value="1"/>
</dbReference>
<dbReference type="AlphaFoldDB" id="A0A415EPX6"/>
<keyword evidence="1" id="KW-0677">Repeat</keyword>